<feature type="transmembrane region" description="Helical" evidence="2">
    <location>
        <begin position="126"/>
        <end position="146"/>
    </location>
</feature>
<dbReference type="Gene3D" id="1.10.3730.20">
    <property type="match status" value="2"/>
</dbReference>
<feature type="transmembrane region" description="Helical" evidence="2">
    <location>
        <begin position="340"/>
        <end position="358"/>
    </location>
</feature>
<keyword evidence="2" id="KW-0812">Transmembrane</keyword>
<feature type="transmembrane region" description="Helical" evidence="2">
    <location>
        <begin position="152"/>
        <end position="171"/>
    </location>
</feature>
<evidence type="ECO:0000313" key="5">
    <source>
        <dbReference type="Proteomes" id="UP000295783"/>
    </source>
</evidence>
<evidence type="ECO:0000256" key="2">
    <source>
        <dbReference type="SAM" id="Phobius"/>
    </source>
</evidence>
<sequence length="368" mass="38611">MTIFDIAENLPAVQSAVSAVRQRGFPWARLAGSMSAPILSTSDTSPSSIPDSGQDSRQRNASLPGILCLCGGALVFSLQDVVIKLMSGGYPLSQVLVMRCLVAFVPLYFLLRFGGGGVRALRSSRMGLLLFRAGLLLCAYTTYYLAMATIPLAVVVALFFAAPLFIVLLAQPMLGEKVSPAQVAAVLVGFAGVVVICRPGGEVLDVAALLAIFSALFYGLAALLTRKMGGTESGAVMATYQNIIFFLGAVVIAAITNAGGDLSTAVEHKSLAFLLRPWVMPGTTDFLLIASTGLVGACGSFLLTQAYRLAEANVVAPFEYVSILVATLFGWAIWDEVPDLYTALGIGLIIAAGLFVMYSKKSSGEQAG</sequence>
<organism evidence="4 5">
    <name type="scientific">Dongia mobilis</name>
    <dbReference type="NCBI Taxonomy" id="578943"/>
    <lineage>
        <taxon>Bacteria</taxon>
        <taxon>Pseudomonadati</taxon>
        <taxon>Pseudomonadota</taxon>
        <taxon>Alphaproteobacteria</taxon>
        <taxon>Rhodospirillales</taxon>
        <taxon>Dongiaceae</taxon>
        <taxon>Dongia</taxon>
    </lineage>
</organism>
<feature type="transmembrane region" description="Helical" evidence="2">
    <location>
        <begin position="207"/>
        <end position="225"/>
    </location>
</feature>
<dbReference type="PANTHER" id="PTHR22911">
    <property type="entry name" value="ACYL-MALONYL CONDENSING ENZYME-RELATED"/>
    <property type="match status" value="1"/>
</dbReference>
<feature type="transmembrane region" description="Helical" evidence="2">
    <location>
        <begin position="278"/>
        <end position="303"/>
    </location>
</feature>
<dbReference type="InterPro" id="IPR037185">
    <property type="entry name" value="EmrE-like"/>
</dbReference>
<accession>A0A4R6WQ15</accession>
<feature type="transmembrane region" description="Helical" evidence="2">
    <location>
        <begin position="63"/>
        <end position="83"/>
    </location>
</feature>
<evidence type="ECO:0000259" key="3">
    <source>
        <dbReference type="Pfam" id="PF00892"/>
    </source>
</evidence>
<evidence type="ECO:0000313" key="4">
    <source>
        <dbReference type="EMBL" id="TDQ83205.1"/>
    </source>
</evidence>
<dbReference type="EMBL" id="SNYW01000007">
    <property type="protein sequence ID" value="TDQ83205.1"/>
    <property type="molecule type" value="Genomic_DNA"/>
</dbReference>
<dbReference type="PANTHER" id="PTHR22911:SF103">
    <property type="entry name" value="BLR2811 PROTEIN"/>
    <property type="match status" value="1"/>
</dbReference>
<gene>
    <name evidence="4" type="ORF">A8950_1491</name>
</gene>
<dbReference type="Proteomes" id="UP000295783">
    <property type="component" value="Unassembled WGS sequence"/>
</dbReference>
<feature type="transmembrane region" description="Helical" evidence="2">
    <location>
        <begin position="237"/>
        <end position="258"/>
    </location>
</feature>
<dbReference type="SUPFAM" id="SSF103481">
    <property type="entry name" value="Multidrug resistance efflux transporter EmrE"/>
    <property type="match status" value="2"/>
</dbReference>
<keyword evidence="2" id="KW-0472">Membrane</keyword>
<protein>
    <submittedName>
        <fullName evidence="4">Drug/metabolite transporter (DMT)-like permease</fullName>
    </submittedName>
</protein>
<proteinExistence type="predicted"/>
<feature type="domain" description="EamA" evidence="3">
    <location>
        <begin position="207"/>
        <end position="357"/>
    </location>
</feature>
<dbReference type="AlphaFoldDB" id="A0A4R6WQ15"/>
<feature type="domain" description="EamA" evidence="3">
    <location>
        <begin position="64"/>
        <end position="196"/>
    </location>
</feature>
<comment type="caution">
    <text evidence="4">The sequence shown here is derived from an EMBL/GenBank/DDBJ whole genome shotgun (WGS) entry which is preliminary data.</text>
</comment>
<feature type="transmembrane region" description="Helical" evidence="2">
    <location>
        <begin position="183"/>
        <end position="201"/>
    </location>
</feature>
<feature type="transmembrane region" description="Helical" evidence="2">
    <location>
        <begin position="315"/>
        <end position="334"/>
    </location>
</feature>
<dbReference type="InterPro" id="IPR000620">
    <property type="entry name" value="EamA_dom"/>
</dbReference>
<feature type="compositionally biased region" description="Low complexity" evidence="1">
    <location>
        <begin position="38"/>
        <end position="52"/>
    </location>
</feature>
<keyword evidence="5" id="KW-1185">Reference proteome</keyword>
<feature type="transmembrane region" description="Helical" evidence="2">
    <location>
        <begin position="95"/>
        <end position="114"/>
    </location>
</feature>
<evidence type="ECO:0000256" key="1">
    <source>
        <dbReference type="SAM" id="MobiDB-lite"/>
    </source>
</evidence>
<reference evidence="4 5" key="1">
    <citation type="submission" date="2019-03" db="EMBL/GenBank/DDBJ databases">
        <title>Genomic Encyclopedia of Type Strains, Phase III (KMG-III): the genomes of soil and plant-associated and newly described type strains.</title>
        <authorList>
            <person name="Whitman W."/>
        </authorList>
    </citation>
    <scope>NUCLEOTIDE SEQUENCE [LARGE SCALE GENOMIC DNA]</scope>
    <source>
        <strain evidence="4 5">CGMCC 1.7660</strain>
    </source>
</reference>
<dbReference type="Pfam" id="PF00892">
    <property type="entry name" value="EamA"/>
    <property type="match status" value="2"/>
</dbReference>
<dbReference type="GO" id="GO:0016020">
    <property type="term" value="C:membrane"/>
    <property type="evidence" value="ECO:0007669"/>
    <property type="project" value="InterPro"/>
</dbReference>
<name>A0A4R6WQ15_9PROT</name>
<keyword evidence="2" id="KW-1133">Transmembrane helix</keyword>
<feature type="region of interest" description="Disordered" evidence="1">
    <location>
        <begin position="38"/>
        <end position="57"/>
    </location>
</feature>